<dbReference type="OMA" id="HYTIHAT"/>
<keyword evidence="5" id="KW-0809">Transit peptide</keyword>
<evidence type="ECO:0000256" key="9">
    <source>
        <dbReference type="RuleBase" id="RU003945"/>
    </source>
</evidence>
<dbReference type="InterPro" id="IPR028055">
    <property type="entry name" value="YidC/Oxa/ALB_C"/>
</dbReference>
<evidence type="ECO:0000256" key="4">
    <source>
        <dbReference type="ARBA" id="ARBA00022792"/>
    </source>
</evidence>
<evidence type="ECO:0000256" key="11">
    <source>
        <dbReference type="SAM" id="Phobius"/>
    </source>
</evidence>
<feature type="region of interest" description="Disordered" evidence="10">
    <location>
        <begin position="406"/>
        <end position="459"/>
    </location>
</feature>
<dbReference type="CDD" id="cd20069">
    <property type="entry name" value="5TM_Oxa1-like"/>
    <property type="match status" value="1"/>
</dbReference>
<dbReference type="GeneID" id="9186559"/>
<evidence type="ECO:0000256" key="2">
    <source>
        <dbReference type="ARBA" id="ARBA00009877"/>
    </source>
</evidence>
<evidence type="ECO:0000256" key="7">
    <source>
        <dbReference type="ARBA" id="ARBA00023128"/>
    </source>
</evidence>
<comment type="subcellular location">
    <subcellularLocation>
        <location evidence="9">Membrane</location>
        <topology evidence="9">Multi-pass membrane protein</topology>
    </subcellularLocation>
    <subcellularLocation>
        <location evidence="1">Mitochondrion inner membrane</location>
        <topology evidence="1">Multi-pass membrane protein</topology>
    </subcellularLocation>
</comment>
<evidence type="ECO:0000256" key="1">
    <source>
        <dbReference type="ARBA" id="ARBA00004448"/>
    </source>
</evidence>
<keyword evidence="4" id="KW-0999">Mitochondrion inner membrane</keyword>
<feature type="transmembrane region" description="Helical" evidence="11">
    <location>
        <begin position="162"/>
        <end position="182"/>
    </location>
</feature>
<keyword evidence="8 11" id="KW-0472">Membrane</keyword>
<dbReference type="eggNOG" id="KOG1239">
    <property type="taxonomic scope" value="Eukaryota"/>
</dbReference>
<dbReference type="GO" id="GO:0032977">
    <property type="term" value="F:membrane insertase activity"/>
    <property type="evidence" value="ECO:0007669"/>
    <property type="project" value="InterPro"/>
</dbReference>
<keyword evidence="14" id="KW-1185">Reference proteome</keyword>
<evidence type="ECO:0000256" key="6">
    <source>
        <dbReference type="ARBA" id="ARBA00022989"/>
    </source>
</evidence>
<dbReference type="PANTHER" id="PTHR12428:SF66">
    <property type="entry name" value="MITOCHONDRIAL INNER MEMBRANE PROTEIN OXA1L"/>
    <property type="match status" value="1"/>
</dbReference>
<dbReference type="EMBL" id="FN430373">
    <property type="protein sequence ID" value="CAZ86319.1"/>
    <property type="molecule type" value="Genomic_DNA"/>
</dbReference>
<evidence type="ECO:0000256" key="10">
    <source>
        <dbReference type="SAM" id="MobiDB-lite"/>
    </source>
</evidence>
<dbReference type="RefSeq" id="XP_002842128.1">
    <property type="nucleotide sequence ID" value="XM_002842082.1"/>
</dbReference>
<dbReference type="GO" id="GO:0005743">
    <property type="term" value="C:mitochondrial inner membrane"/>
    <property type="evidence" value="ECO:0007669"/>
    <property type="project" value="UniProtKB-SubCell"/>
</dbReference>
<dbReference type="FunCoup" id="D5GP54">
    <property type="interactions" value="559"/>
</dbReference>
<feature type="transmembrane region" description="Helical" evidence="11">
    <location>
        <begin position="316"/>
        <end position="341"/>
    </location>
</feature>
<name>D5GP54_TUBMM</name>
<keyword evidence="7" id="KW-0496">Mitochondrion</keyword>
<dbReference type="Proteomes" id="UP000006911">
    <property type="component" value="Unassembled WGS sequence"/>
</dbReference>
<keyword evidence="3 9" id="KW-0812">Transmembrane</keyword>
<gene>
    <name evidence="13" type="ORF">GSTUM_00011708001</name>
</gene>
<dbReference type="PANTHER" id="PTHR12428">
    <property type="entry name" value="OXA1"/>
    <property type="match status" value="1"/>
</dbReference>
<evidence type="ECO:0000256" key="5">
    <source>
        <dbReference type="ARBA" id="ARBA00022946"/>
    </source>
</evidence>
<feature type="compositionally biased region" description="Basic and acidic residues" evidence="10">
    <location>
        <begin position="441"/>
        <end position="459"/>
    </location>
</feature>
<evidence type="ECO:0000313" key="13">
    <source>
        <dbReference type="EMBL" id="CAZ86319.1"/>
    </source>
</evidence>
<sequence length="479" mass="53268">MGPAYLPLNTNHRGELYHYTIHATIYAKRETMLASKLILRSSSSAASISLRRISQPASSRKISSFVFPRASRLPQPLLSKTFPKLAPLTALRFSSTSGTTPPLSEPTFLPDYTPTTQSVSAPIPTSEHIGFLKEFGLDYGYGFTTLVQSLIEHVHVYAGTPWFATIILSVGVLRLLQFPFYLKMSDTAAKMKELNPFAVPLTKKMRDAQIAGDTPGMVAARTELGQLYSRSGVKRRWLFFPISQVPVFYGFYKNLRGMSDIPIPELTEGGLSWFTDLSVADPFYLLPMATSASLFAQLSLGGEAGTNLQTEQMKKVLLIFLPLVTFVFTSQWPAVLTFYFLCNSLFSLVQTIALKNAWVRAKFGLYPMPNKAVPNPFEALPFKTMPAPTSTLPEVRQIGGKGSWMDRITGGSGSSNTDVTKSDKTEDGGFLEGMFNGGGEKAAHKAYEAKRQERIAKERDAKWELRLRKKRMQHEQNQD</sequence>
<evidence type="ECO:0000256" key="3">
    <source>
        <dbReference type="ARBA" id="ARBA00022692"/>
    </source>
</evidence>
<organism evidence="13 14">
    <name type="scientific">Tuber melanosporum (strain Mel28)</name>
    <name type="common">Perigord black truffle</name>
    <dbReference type="NCBI Taxonomy" id="656061"/>
    <lineage>
        <taxon>Eukaryota</taxon>
        <taxon>Fungi</taxon>
        <taxon>Dikarya</taxon>
        <taxon>Ascomycota</taxon>
        <taxon>Pezizomycotina</taxon>
        <taxon>Pezizomycetes</taxon>
        <taxon>Pezizales</taxon>
        <taxon>Tuberaceae</taxon>
        <taxon>Tuber</taxon>
    </lineage>
</organism>
<dbReference type="InterPro" id="IPR001708">
    <property type="entry name" value="YidC/ALB3/OXA1/COX18"/>
</dbReference>
<evidence type="ECO:0000313" key="14">
    <source>
        <dbReference type="Proteomes" id="UP000006911"/>
    </source>
</evidence>
<dbReference type="Pfam" id="PF02096">
    <property type="entry name" value="60KD_IMP"/>
    <property type="match status" value="1"/>
</dbReference>
<reference evidence="13 14" key="1">
    <citation type="journal article" date="2010" name="Nature">
        <title>Perigord black truffle genome uncovers evolutionary origins and mechanisms of symbiosis.</title>
        <authorList>
            <person name="Martin F."/>
            <person name="Kohler A."/>
            <person name="Murat C."/>
            <person name="Balestrini R."/>
            <person name="Coutinho P.M."/>
            <person name="Jaillon O."/>
            <person name="Montanini B."/>
            <person name="Morin E."/>
            <person name="Noel B."/>
            <person name="Percudani R."/>
            <person name="Porcel B."/>
            <person name="Rubini A."/>
            <person name="Amicucci A."/>
            <person name="Amselem J."/>
            <person name="Anthouard V."/>
            <person name="Arcioni S."/>
            <person name="Artiguenave F."/>
            <person name="Aury J.M."/>
            <person name="Ballario P."/>
            <person name="Bolchi A."/>
            <person name="Brenna A."/>
            <person name="Brun A."/>
            <person name="Buee M."/>
            <person name="Cantarel B."/>
            <person name="Chevalier G."/>
            <person name="Couloux A."/>
            <person name="Da Silva C."/>
            <person name="Denoeud F."/>
            <person name="Duplessis S."/>
            <person name="Ghignone S."/>
            <person name="Hilselberger B."/>
            <person name="Iotti M."/>
            <person name="Marcais B."/>
            <person name="Mello A."/>
            <person name="Miranda M."/>
            <person name="Pacioni G."/>
            <person name="Quesneville H."/>
            <person name="Riccioni C."/>
            <person name="Ruotolo R."/>
            <person name="Splivallo R."/>
            <person name="Stocchi V."/>
            <person name="Tisserant E."/>
            <person name="Viscomi A.R."/>
            <person name="Zambonelli A."/>
            <person name="Zampieri E."/>
            <person name="Henrissat B."/>
            <person name="Lebrun M.H."/>
            <person name="Paolocci F."/>
            <person name="Bonfante P."/>
            <person name="Ottonello S."/>
            <person name="Wincker P."/>
        </authorList>
    </citation>
    <scope>NUCLEOTIDE SEQUENCE [LARGE SCALE GENOMIC DNA]</scope>
    <source>
        <strain evidence="13 14">Mel28</strain>
    </source>
</reference>
<feature type="domain" description="Membrane insertase YidC/Oxa/ALB C-terminal" evidence="12">
    <location>
        <begin position="162"/>
        <end position="355"/>
    </location>
</feature>
<keyword evidence="6 11" id="KW-1133">Transmembrane helix</keyword>
<dbReference type="InParanoid" id="D5GP54"/>
<proteinExistence type="inferred from homology"/>
<protein>
    <submittedName>
        <fullName evidence="13">(Perigord truffle) hypothetical protein</fullName>
    </submittedName>
</protein>
<evidence type="ECO:0000256" key="8">
    <source>
        <dbReference type="ARBA" id="ARBA00023136"/>
    </source>
</evidence>
<dbReference type="STRING" id="656061.D5GP54"/>
<dbReference type="HOGENOM" id="CLU_029282_5_0_1"/>
<dbReference type="AlphaFoldDB" id="D5GP54"/>
<comment type="similarity">
    <text evidence="2 9">Belongs to the OXA1/ALB3/YidC family.</text>
</comment>
<dbReference type="GO" id="GO:0032979">
    <property type="term" value="P:protein insertion into mitochondrial inner membrane from matrix"/>
    <property type="evidence" value="ECO:0007669"/>
    <property type="project" value="TreeGrafter"/>
</dbReference>
<dbReference type="KEGG" id="tml:GSTUM_00011708001"/>
<evidence type="ECO:0000259" key="12">
    <source>
        <dbReference type="Pfam" id="PF02096"/>
    </source>
</evidence>
<accession>D5GP54</accession>